<dbReference type="InterPro" id="IPR018977">
    <property type="entry name" value="NurA_domain"/>
</dbReference>
<organism evidence="2 3">
    <name type="scientific">Neolewinella lacunae</name>
    <dbReference type="NCBI Taxonomy" id="1517758"/>
    <lineage>
        <taxon>Bacteria</taxon>
        <taxon>Pseudomonadati</taxon>
        <taxon>Bacteroidota</taxon>
        <taxon>Saprospiria</taxon>
        <taxon>Saprospirales</taxon>
        <taxon>Lewinellaceae</taxon>
        <taxon>Neolewinella</taxon>
    </lineage>
</organism>
<sequence length="422" mass="48374">MKIIERNVVQTFDRVMECFVDGEVYKRSPPTGPQEELATLSVEELKAIQQTVYGEDLQATGYSYSHIKIIEDPQPKPVEFPKIQDLENLNVCGIDGSSQRVERATFYFILARASIVEFRYSTVDLKPYFYNQTLDASAILWVDGNVFSDRLNLFTQSLKTDNHGRANILAPLAKDRSLPFLVKHDPTKIDKSPSSHAIGWAVKLQQGLELECLKKVPTDVPTVCIKDGPLFSTSVSPRDTLDGLYPIFAWNHHVLIAVSKRVKDSSLLVEALQKNIPLRDFWFKDQNINDQTLRLVSTDSIILPRILKPGYRTPLMEALPVSRKAIVEDEPRLMPLSCYYLSRHRPHTYIRLEIPKFMYDKNAEQVEKAISVVCWQHELGHKAPLVQVAADERCQLQHEKTILERQTISHLHKNNLHFPEDY</sequence>
<evidence type="ECO:0000313" key="2">
    <source>
        <dbReference type="EMBL" id="MBC6993572.1"/>
    </source>
</evidence>
<accession>A0A923PGD0</accession>
<dbReference type="Pfam" id="PF09376">
    <property type="entry name" value="NurA"/>
    <property type="match status" value="1"/>
</dbReference>
<feature type="domain" description="NurA" evidence="1">
    <location>
        <begin position="90"/>
        <end position="378"/>
    </location>
</feature>
<comment type="caution">
    <text evidence="2">The sequence shown here is derived from an EMBL/GenBank/DDBJ whole genome shotgun (WGS) entry which is preliminary data.</text>
</comment>
<evidence type="ECO:0000313" key="3">
    <source>
        <dbReference type="Proteomes" id="UP000650081"/>
    </source>
</evidence>
<reference evidence="2" key="1">
    <citation type="submission" date="2020-08" db="EMBL/GenBank/DDBJ databases">
        <title>Lewinella bacteria from marine environments.</title>
        <authorList>
            <person name="Zhong Y."/>
        </authorList>
    </citation>
    <scope>NUCLEOTIDE SEQUENCE</scope>
    <source>
        <strain evidence="2">KCTC 42187</strain>
    </source>
</reference>
<keyword evidence="3" id="KW-1185">Reference proteome</keyword>
<dbReference type="RefSeq" id="WP_187465672.1">
    <property type="nucleotide sequence ID" value="NZ_JACSIT010000067.1"/>
</dbReference>
<evidence type="ECO:0000259" key="1">
    <source>
        <dbReference type="Pfam" id="PF09376"/>
    </source>
</evidence>
<dbReference type="AlphaFoldDB" id="A0A923PGD0"/>
<gene>
    <name evidence="2" type="ORF">H9S92_05330</name>
</gene>
<protein>
    <submittedName>
        <fullName evidence="2">DNA double-strand break repair nuclease NurA</fullName>
    </submittedName>
</protein>
<proteinExistence type="predicted"/>
<dbReference type="EMBL" id="JACSIT010000067">
    <property type="protein sequence ID" value="MBC6993572.1"/>
    <property type="molecule type" value="Genomic_DNA"/>
</dbReference>
<name>A0A923PGD0_9BACT</name>
<dbReference type="Proteomes" id="UP000650081">
    <property type="component" value="Unassembled WGS sequence"/>
</dbReference>